<dbReference type="EMBL" id="JBGOSP010000060">
    <property type="protein sequence ID" value="MFA3843429.1"/>
    <property type="molecule type" value="Genomic_DNA"/>
</dbReference>
<reference evidence="2 3" key="1">
    <citation type="submission" date="2024-08" db="EMBL/GenBank/DDBJ databases">
        <title>Genome sequence of Streptomyces aureus CACIA-1.46HGO.</title>
        <authorList>
            <person name="Evangelista-Martinez Z."/>
        </authorList>
    </citation>
    <scope>NUCLEOTIDE SEQUENCE [LARGE SCALE GENOMIC DNA]</scope>
    <source>
        <strain evidence="2 3">CACIA-1.46HGO</strain>
    </source>
</reference>
<feature type="domain" description="DUF6431" evidence="1">
    <location>
        <begin position="34"/>
        <end position="96"/>
    </location>
</feature>
<evidence type="ECO:0000313" key="2">
    <source>
        <dbReference type="EMBL" id="MFA3843429.1"/>
    </source>
</evidence>
<sequence length="107" mass="11797">MVPTAAGGEGCRVLVVDEDPVQVERLLRRGQLTCPGCSDRAAGWGHARPRRVRDCFGAVLRLRPRRVRCVDCSATHVLLPEMVLPRRADASRVVGAGLVDDTRRRKV</sequence>
<keyword evidence="3" id="KW-1185">Reference proteome</keyword>
<evidence type="ECO:0000313" key="3">
    <source>
        <dbReference type="Proteomes" id="UP001571476"/>
    </source>
</evidence>
<gene>
    <name evidence="2" type="ORF">ACEG43_46230</name>
</gene>
<evidence type="ECO:0000259" key="1">
    <source>
        <dbReference type="Pfam" id="PF20020"/>
    </source>
</evidence>
<proteinExistence type="predicted"/>
<name>A0ABV4SY98_9ACTN</name>
<dbReference type="Pfam" id="PF20020">
    <property type="entry name" value="DUF6431"/>
    <property type="match status" value="1"/>
</dbReference>
<organism evidence="2 3">
    <name type="scientific">Streptomyces aureus</name>
    <dbReference type="NCBI Taxonomy" id="193461"/>
    <lineage>
        <taxon>Bacteria</taxon>
        <taxon>Bacillati</taxon>
        <taxon>Actinomycetota</taxon>
        <taxon>Actinomycetes</taxon>
        <taxon>Kitasatosporales</taxon>
        <taxon>Streptomycetaceae</taxon>
        <taxon>Streptomyces</taxon>
    </lineage>
</organism>
<protein>
    <submittedName>
        <fullName evidence="2">DUF6431 domain-containing protein</fullName>
    </submittedName>
</protein>
<dbReference type="Proteomes" id="UP001571476">
    <property type="component" value="Unassembled WGS sequence"/>
</dbReference>
<comment type="caution">
    <text evidence="2">The sequence shown here is derived from an EMBL/GenBank/DDBJ whole genome shotgun (WGS) entry which is preliminary data.</text>
</comment>
<accession>A0ABV4SY98</accession>
<dbReference type="InterPro" id="IPR045536">
    <property type="entry name" value="DUF6431"/>
</dbReference>
<dbReference type="RefSeq" id="WP_372567275.1">
    <property type="nucleotide sequence ID" value="NZ_JBGOSP010000060.1"/>
</dbReference>